<keyword evidence="5" id="KW-0410">Iron transport</keyword>
<evidence type="ECO:0000256" key="8">
    <source>
        <dbReference type="ARBA" id="ARBA00023004"/>
    </source>
</evidence>
<accession>A0ABQ2NJA1</accession>
<keyword evidence="7" id="KW-0732">Signal</keyword>
<keyword evidence="6 14" id="KW-0812">Transmembrane</keyword>
<dbReference type="SUPFAM" id="SSF56935">
    <property type="entry name" value="Porins"/>
    <property type="match status" value="1"/>
</dbReference>
<evidence type="ECO:0000259" key="17">
    <source>
        <dbReference type="Pfam" id="PF07715"/>
    </source>
</evidence>
<evidence type="ECO:0000259" key="16">
    <source>
        <dbReference type="Pfam" id="PF00593"/>
    </source>
</evidence>
<evidence type="ECO:0000256" key="12">
    <source>
        <dbReference type="ARBA" id="ARBA00023170"/>
    </source>
</evidence>
<evidence type="ECO:0000256" key="4">
    <source>
        <dbReference type="ARBA" id="ARBA00022452"/>
    </source>
</evidence>
<protein>
    <submittedName>
        <fullName evidence="18">TonB-dependent receptor</fullName>
    </submittedName>
</protein>
<dbReference type="Gene3D" id="2.40.170.20">
    <property type="entry name" value="TonB-dependent receptor, beta-barrel domain"/>
    <property type="match status" value="1"/>
</dbReference>
<evidence type="ECO:0000256" key="14">
    <source>
        <dbReference type="PROSITE-ProRule" id="PRU01360"/>
    </source>
</evidence>
<evidence type="ECO:0000256" key="3">
    <source>
        <dbReference type="ARBA" id="ARBA00022448"/>
    </source>
</evidence>
<dbReference type="InterPro" id="IPR036942">
    <property type="entry name" value="Beta-barrel_TonB_sf"/>
</dbReference>
<dbReference type="CDD" id="cd01347">
    <property type="entry name" value="ligand_gated_channel"/>
    <property type="match status" value="1"/>
</dbReference>
<keyword evidence="3 14" id="KW-0813">Transport</keyword>
<dbReference type="RefSeq" id="WP_188617799.1">
    <property type="nucleotide sequence ID" value="NZ_BMLV01000003.1"/>
</dbReference>
<keyword evidence="11 14" id="KW-0472">Membrane</keyword>
<proteinExistence type="inferred from homology"/>
<keyword evidence="19" id="KW-1185">Reference proteome</keyword>
<reference evidence="19" key="1">
    <citation type="journal article" date="2019" name="Int. J. Syst. Evol. Microbiol.">
        <title>The Global Catalogue of Microorganisms (GCM) 10K type strain sequencing project: providing services to taxonomists for standard genome sequencing and annotation.</title>
        <authorList>
            <consortium name="The Broad Institute Genomics Platform"/>
            <consortium name="The Broad Institute Genome Sequencing Center for Infectious Disease"/>
            <person name="Wu L."/>
            <person name="Ma J."/>
        </authorList>
    </citation>
    <scope>NUCLEOTIDE SEQUENCE [LARGE SCALE GENOMIC DNA]</scope>
    <source>
        <strain evidence="19">CGMCC 1.7656</strain>
    </source>
</reference>
<evidence type="ECO:0000313" key="18">
    <source>
        <dbReference type="EMBL" id="GGP04726.1"/>
    </source>
</evidence>
<evidence type="ECO:0000256" key="13">
    <source>
        <dbReference type="ARBA" id="ARBA00023237"/>
    </source>
</evidence>
<dbReference type="InterPro" id="IPR010105">
    <property type="entry name" value="TonB_sidphr_rcpt"/>
</dbReference>
<organism evidence="18 19">
    <name type="scientific">Cloacibacterium rupense</name>
    <dbReference type="NCBI Taxonomy" id="517423"/>
    <lineage>
        <taxon>Bacteria</taxon>
        <taxon>Pseudomonadati</taxon>
        <taxon>Bacteroidota</taxon>
        <taxon>Flavobacteriia</taxon>
        <taxon>Flavobacteriales</taxon>
        <taxon>Weeksellaceae</taxon>
    </lineage>
</organism>
<dbReference type="InterPro" id="IPR039426">
    <property type="entry name" value="TonB-dep_rcpt-like"/>
</dbReference>
<dbReference type="InterPro" id="IPR012910">
    <property type="entry name" value="Plug_dom"/>
</dbReference>
<feature type="domain" description="TonB-dependent receptor plug" evidence="17">
    <location>
        <begin position="56"/>
        <end position="153"/>
    </location>
</feature>
<dbReference type="EMBL" id="BMLV01000003">
    <property type="protein sequence ID" value="GGP04726.1"/>
    <property type="molecule type" value="Genomic_DNA"/>
</dbReference>
<keyword evidence="13 14" id="KW-0998">Cell outer membrane</keyword>
<evidence type="ECO:0000256" key="7">
    <source>
        <dbReference type="ARBA" id="ARBA00022729"/>
    </source>
</evidence>
<evidence type="ECO:0000256" key="1">
    <source>
        <dbReference type="ARBA" id="ARBA00004571"/>
    </source>
</evidence>
<keyword evidence="10 15" id="KW-0798">TonB box</keyword>
<evidence type="ECO:0000256" key="10">
    <source>
        <dbReference type="ARBA" id="ARBA00023077"/>
    </source>
</evidence>
<dbReference type="Gene3D" id="2.170.130.10">
    <property type="entry name" value="TonB-dependent receptor, plug domain"/>
    <property type="match status" value="1"/>
</dbReference>
<comment type="caution">
    <text evidence="18">The sequence shown here is derived from an EMBL/GenBank/DDBJ whole genome shotgun (WGS) entry which is preliminary data.</text>
</comment>
<comment type="similarity">
    <text evidence="2 14 15">Belongs to the TonB-dependent receptor family.</text>
</comment>
<keyword evidence="12 18" id="KW-0675">Receptor</keyword>
<evidence type="ECO:0000256" key="6">
    <source>
        <dbReference type="ARBA" id="ARBA00022692"/>
    </source>
</evidence>
<dbReference type="Pfam" id="PF07715">
    <property type="entry name" value="Plug"/>
    <property type="match status" value="1"/>
</dbReference>
<dbReference type="InterPro" id="IPR037066">
    <property type="entry name" value="Plug_dom_sf"/>
</dbReference>
<evidence type="ECO:0000256" key="5">
    <source>
        <dbReference type="ARBA" id="ARBA00022496"/>
    </source>
</evidence>
<gene>
    <name evidence="18" type="primary">fhuA</name>
    <name evidence="18" type="ORF">GCM10010992_18320</name>
</gene>
<keyword evidence="8" id="KW-0408">Iron</keyword>
<dbReference type="PROSITE" id="PS52016">
    <property type="entry name" value="TONB_DEPENDENT_REC_3"/>
    <property type="match status" value="1"/>
</dbReference>
<feature type="domain" description="TonB-dependent receptor-like beta-barrel" evidence="16">
    <location>
        <begin position="226"/>
        <end position="704"/>
    </location>
</feature>
<name>A0ABQ2NJA1_9FLAO</name>
<comment type="subcellular location">
    <subcellularLocation>
        <location evidence="1 14">Cell outer membrane</location>
        <topology evidence="1 14">Multi-pass membrane protein</topology>
    </subcellularLocation>
</comment>
<dbReference type="InterPro" id="IPR000531">
    <property type="entry name" value="Beta-barrel_TonB"/>
</dbReference>
<keyword evidence="9" id="KW-0406">Ion transport</keyword>
<evidence type="ECO:0000256" key="11">
    <source>
        <dbReference type="ARBA" id="ARBA00023136"/>
    </source>
</evidence>
<evidence type="ECO:0000256" key="2">
    <source>
        <dbReference type="ARBA" id="ARBA00009810"/>
    </source>
</evidence>
<evidence type="ECO:0000256" key="15">
    <source>
        <dbReference type="RuleBase" id="RU003357"/>
    </source>
</evidence>
<keyword evidence="4 14" id="KW-1134">Transmembrane beta strand</keyword>
<dbReference type="Pfam" id="PF00593">
    <property type="entry name" value="TonB_dep_Rec_b-barrel"/>
    <property type="match status" value="1"/>
</dbReference>
<evidence type="ECO:0000256" key="9">
    <source>
        <dbReference type="ARBA" id="ARBA00023065"/>
    </source>
</evidence>
<dbReference type="PANTHER" id="PTHR32552:SF68">
    <property type="entry name" value="FERRICHROME OUTER MEMBRANE TRANSPORTER_PHAGE RECEPTOR"/>
    <property type="match status" value="1"/>
</dbReference>
<dbReference type="Proteomes" id="UP000620064">
    <property type="component" value="Unassembled WGS sequence"/>
</dbReference>
<dbReference type="PANTHER" id="PTHR32552">
    <property type="entry name" value="FERRICHROME IRON RECEPTOR-RELATED"/>
    <property type="match status" value="1"/>
</dbReference>
<sequence>MKKIIFSAALISSVLNAQKKEQDSLNTRTIEDVKLHKTGNPNKAKLFTTKSNLNPMETPQAIAVVTHEVIEQQQAQQLSDVVRNVNGVYLTSARGSSQDNFGARGYTFGNENIFKNGNRINSGIFPEVSGLERVEVLKGSAAILYGNVAPGGIVNMVTKKPLFTFGGNAALNYGSWNNIKPTVDVYGALTKNSAFRVNGSYEYKDSFRDVVNSKKHYFNPSFLFNISDKTQIIFEADYLKHHFTPDFGLGSIMDQQTGISSFDTGLSRNAFIGANWQYNIAQMATSTITVNHQINSNWNFNSVVSYQNYTRDYFSTERIQWLVNTTNDAVNPERSFYQSINRTYNEQNYGALQFNVNGEFKTGKIKHKLLTGADTDYNKADAYTFTTSDGKKSFPFNNTSVTYLDRPETWNNVPKIDSKTKEVTIIPTQRFGAYVQDLLDFGKIKFLAGVRFNYLETKERTVKNYINNTETKLNTNKLVEKAFSPRFGFVYEINDKMMAFASYANSFTPNNTGSNTDIYGNPLESSVIDQYEVGLKTNLIKNTLSLNFTAYQIDNDNLVSTAIYDKDGNINSNTNLKILGGKARSRGAELDITGNPTPNLSLIGGVSYNHAEYVKTPDTKGSFIEGERIVRTPAVTANASIFYTLSQYVKGLRLGITAFYTGDRLAGWNNTKYPAANQQNRIVKLDDFTTVDFSVGYQFNKISIMGKVGNIFDVVDYNVHENYSVNPITPRNFYLTLSYKL</sequence>
<evidence type="ECO:0000313" key="19">
    <source>
        <dbReference type="Proteomes" id="UP000620064"/>
    </source>
</evidence>
<dbReference type="NCBIfam" id="TIGR01783">
    <property type="entry name" value="TonB-siderophor"/>
    <property type="match status" value="1"/>
</dbReference>